<proteinExistence type="predicted"/>
<dbReference type="EMBL" id="JACHHZ010000003">
    <property type="protein sequence ID" value="MBB6094024.1"/>
    <property type="molecule type" value="Genomic_DNA"/>
</dbReference>
<accession>A0A841HN53</accession>
<dbReference type="RefSeq" id="WP_184332926.1">
    <property type="nucleotide sequence ID" value="NZ_JACHHZ010000003.1"/>
</dbReference>
<gene>
    <name evidence="2" type="ORF">HNQ60_002905</name>
</gene>
<keyword evidence="3" id="KW-1185">Reference proteome</keyword>
<protein>
    <recommendedName>
        <fullName evidence="4">DUF2934 domain-containing protein</fullName>
    </recommendedName>
</protein>
<evidence type="ECO:0000313" key="3">
    <source>
        <dbReference type="Proteomes" id="UP000588068"/>
    </source>
</evidence>
<feature type="region of interest" description="Disordered" evidence="1">
    <location>
        <begin position="1"/>
        <end position="47"/>
    </location>
</feature>
<dbReference type="InterPro" id="IPR021327">
    <property type="entry name" value="DUF2934"/>
</dbReference>
<feature type="compositionally biased region" description="Basic and acidic residues" evidence="1">
    <location>
        <begin position="24"/>
        <end position="47"/>
    </location>
</feature>
<comment type="caution">
    <text evidence="2">The sequence shown here is derived from an EMBL/GenBank/DDBJ whole genome shotgun (WGS) entry which is preliminary data.</text>
</comment>
<name>A0A841HN53_9GAMM</name>
<reference evidence="2 3" key="1">
    <citation type="submission" date="2020-08" db="EMBL/GenBank/DDBJ databases">
        <title>Genomic Encyclopedia of Type Strains, Phase IV (KMG-IV): sequencing the most valuable type-strain genomes for metagenomic binning, comparative biology and taxonomic classification.</title>
        <authorList>
            <person name="Goeker M."/>
        </authorList>
    </citation>
    <scope>NUCLEOTIDE SEQUENCE [LARGE SCALE GENOMIC DNA]</scope>
    <source>
        <strain evidence="2 3">DSM 26723</strain>
    </source>
</reference>
<dbReference type="AlphaFoldDB" id="A0A841HN53"/>
<evidence type="ECO:0000313" key="2">
    <source>
        <dbReference type="EMBL" id="MBB6094024.1"/>
    </source>
</evidence>
<dbReference type="Pfam" id="PF11154">
    <property type="entry name" value="DUF2934"/>
    <property type="match status" value="1"/>
</dbReference>
<feature type="compositionally biased region" description="Low complexity" evidence="1">
    <location>
        <begin position="9"/>
        <end position="20"/>
    </location>
</feature>
<dbReference type="Proteomes" id="UP000588068">
    <property type="component" value="Unassembled WGS sequence"/>
</dbReference>
<evidence type="ECO:0008006" key="4">
    <source>
        <dbReference type="Google" id="ProtNLM"/>
    </source>
</evidence>
<sequence>MATRPRRPAGSSSTKSASSGLQERSTEADRSEVHREGLVSEKHSEPVPEVRLLGSLHPLPSREERIAISAYWRAAKRQFEPGHELDDWLEAEREVDSNHHAK</sequence>
<organism evidence="2 3">
    <name type="scientific">Povalibacter uvarum</name>
    <dbReference type="NCBI Taxonomy" id="732238"/>
    <lineage>
        <taxon>Bacteria</taxon>
        <taxon>Pseudomonadati</taxon>
        <taxon>Pseudomonadota</taxon>
        <taxon>Gammaproteobacteria</taxon>
        <taxon>Steroidobacterales</taxon>
        <taxon>Steroidobacteraceae</taxon>
        <taxon>Povalibacter</taxon>
    </lineage>
</organism>
<evidence type="ECO:0000256" key="1">
    <source>
        <dbReference type="SAM" id="MobiDB-lite"/>
    </source>
</evidence>